<dbReference type="Proteomes" id="UP001141806">
    <property type="component" value="Unassembled WGS sequence"/>
</dbReference>
<dbReference type="AlphaFoldDB" id="A0A9Q0GL95"/>
<feature type="compositionally biased region" description="Basic and acidic residues" evidence="1">
    <location>
        <begin position="1"/>
        <end position="15"/>
    </location>
</feature>
<keyword evidence="3" id="KW-1185">Reference proteome</keyword>
<sequence length="221" mass="23934">MDSYLGKEEEIRTSWRGETQLETNPYSDPSVFLSQNDSFLFGATKPKPAAKAETILCPPNRFGCLYSNEEQNVLAGPTGPPAVSDSQVTPGHSEPLDEPQEPILSPELNNSLNSVGHTPFPPRRLSSLKRGGLCRQSEPRNNLALNTSSGSTRAQVVVPQSPLGPIAPPSFNVVSNKSLFDQMRAVVPQNHARTVVKPIGPTDPINTINFSSDCAKTKEKD</sequence>
<feature type="region of interest" description="Disordered" evidence="1">
    <location>
        <begin position="73"/>
        <end position="153"/>
    </location>
</feature>
<feature type="compositionally biased region" description="Polar residues" evidence="1">
    <location>
        <begin position="16"/>
        <end position="29"/>
    </location>
</feature>
<name>A0A9Q0GL95_9MAGN</name>
<gene>
    <name evidence="2" type="ORF">NE237_000008</name>
</gene>
<comment type="caution">
    <text evidence="2">The sequence shown here is derived from an EMBL/GenBank/DDBJ whole genome shotgun (WGS) entry which is preliminary data.</text>
</comment>
<proteinExistence type="predicted"/>
<accession>A0A9Q0GL95</accession>
<reference evidence="2" key="1">
    <citation type="journal article" date="2023" name="Plant J.">
        <title>The genome of the king protea, Protea cynaroides.</title>
        <authorList>
            <person name="Chang J."/>
            <person name="Duong T.A."/>
            <person name="Schoeman C."/>
            <person name="Ma X."/>
            <person name="Roodt D."/>
            <person name="Barker N."/>
            <person name="Li Z."/>
            <person name="Van de Peer Y."/>
            <person name="Mizrachi E."/>
        </authorList>
    </citation>
    <scope>NUCLEOTIDE SEQUENCE</scope>
    <source>
        <tissue evidence="2">Young leaves</tissue>
    </source>
</reference>
<evidence type="ECO:0000256" key="1">
    <source>
        <dbReference type="SAM" id="MobiDB-lite"/>
    </source>
</evidence>
<organism evidence="2 3">
    <name type="scientific">Protea cynaroides</name>
    <dbReference type="NCBI Taxonomy" id="273540"/>
    <lineage>
        <taxon>Eukaryota</taxon>
        <taxon>Viridiplantae</taxon>
        <taxon>Streptophyta</taxon>
        <taxon>Embryophyta</taxon>
        <taxon>Tracheophyta</taxon>
        <taxon>Spermatophyta</taxon>
        <taxon>Magnoliopsida</taxon>
        <taxon>Proteales</taxon>
        <taxon>Proteaceae</taxon>
        <taxon>Protea</taxon>
    </lineage>
</organism>
<dbReference type="EMBL" id="JAMYWD010000640">
    <property type="protein sequence ID" value="KAJ4948029.1"/>
    <property type="molecule type" value="Genomic_DNA"/>
</dbReference>
<feature type="compositionally biased region" description="Polar residues" evidence="1">
    <location>
        <begin position="139"/>
        <end position="153"/>
    </location>
</feature>
<protein>
    <submittedName>
        <fullName evidence="2">Uncharacterized protein</fullName>
    </submittedName>
</protein>
<feature type="region of interest" description="Disordered" evidence="1">
    <location>
        <begin position="1"/>
        <end position="29"/>
    </location>
</feature>
<feature type="compositionally biased region" description="Polar residues" evidence="1">
    <location>
        <begin position="107"/>
        <end position="116"/>
    </location>
</feature>
<evidence type="ECO:0000313" key="2">
    <source>
        <dbReference type="EMBL" id="KAJ4948029.1"/>
    </source>
</evidence>
<evidence type="ECO:0000313" key="3">
    <source>
        <dbReference type="Proteomes" id="UP001141806"/>
    </source>
</evidence>